<sequence>MGISPRDRRRRSWALYGALILIVLNVLLTLVSGPGEQSDSIIFGSLLAAPIGLACGFGLALLRERRDR</sequence>
<accession>A0A7Y4L7Q7</accession>
<feature type="transmembrane region" description="Helical" evidence="1">
    <location>
        <begin position="12"/>
        <end position="35"/>
    </location>
</feature>
<evidence type="ECO:0000313" key="3">
    <source>
        <dbReference type="EMBL" id="NOL44716.1"/>
    </source>
</evidence>
<keyword evidence="4" id="KW-1185">Reference proteome</keyword>
<dbReference type="EMBL" id="JABJRC010000009">
    <property type="protein sequence ID" value="NOL44716.1"/>
    <property type="molecule type" value="Genomic_DNA"/>
</dbReference>
<keyword evidence="1" id="KW-1133">Transmembrane helix</keyword>
<evidence type="ECO:0000313" key="2">
    <source>
        <dbReference type="EMBL" id="MBB6566994.1"/>
    </source>
</evidence>
<dbReference type="RefSeq" id="WP_171677960.1">
    <property type="nucleotide sequence ID" value="NZ_BAAAGT010000008.1"/>
</dbReference>
<comment type="caution">
    <text evidence="3">The sequence shown here is derived from an EMBL/GenBank/DDBJ whole genome shotgun (WGS) entry which is preliminary data.</text>
</comment>
<feature type="transmembrane region" description="Helical" evidence="1">
    <location>
        <begin position="41"/>
        <end position="62"/>
    </location>
</feature>
<protein>
    <submittedName>
        <fullName evidence="3">Uncharacterized protein</fullName>
    </submittedName>
</protein>
<reference evidence="2 5" key="2">
    <citation type="submission" date="2020-08" db="EMBL/GenBank/DDBJ databases">
        <title>Sequencing the genomes of 1000 actinobacteria strains.</title>
        <authorList>
            <person name="Klenk H.-P."/>
        </authorList>
    </citation>
    <scope>NUCLEOTIDE SEQUENCE [LARGE SCALE GENOMIC DNA]</scope>
    <source>
        <strain evidence="2 5">DSM 15626</strain>
    </source>
</reference>
<evidence type="ECO:0000256" key="1">
    <source>
        <dbReference type="SAM" id="Phobius"/>
    </source>
</evidence>
<dbReference type="AlphaFoldDB" id="A0A7Y4L7Q7"/>
<gene>
    <name evidence="2" type="ORF">HNR71_002631</name>
    <name evidence="3" type="ORF">HPO96_31150</name>
</gene>
<name>A0A7Y4L7Q7_9ACTN</name>
<keyword evidence="1" id="KW-0472">Membrane</keyword>
<reference evidence="3 4" key="1">
    <citation type="submission" date="2020-05" db="EMBL/GenBank/DDBJ databases">
        <title>Genome sequence of Kribbella sandramycini ATCC 39419.</title>
        <authorList>
            <person name="Maclea K.S."/>
            <person name="Fair J.L."/>
        </authorList>
    </citation>
    <scope>NUCLEOTIDE SEQUENCE [LARGE SCALE GENOMIC DNA]</scope>
    <source>
        <strain evidence="3 4">ATCC 39419</strain>
    </source>
</reference>
<proteinExistence type="predicted"/>
<dbReference type="Proteomes" id="UP000534306">
    <property type="component" value="Unassembled WGS sequence"/>
</dbReference>
<keyword evidence="1" id="KW-0812">Transmembrane</keyword>
<dbReference type="EMBL" id="JACHKF010000001">
    <property type="protein sequence ID" value="MBB6566994.1"/>
    <property type="molecule type" value="Genomic_DNA"/>
</dbReference>
<evidence type="ECO:0000313" key="4">
    <source>
        <dbReference type="Proteomes" id="UP000534306"/>
    </source>
</evidence>
<organism evidence="3 4">
    <name type="scientific">Kribbella sandramycini</name>
    <dbReference type="NCBI Taxonomy" id="60450"/>
    <lineage>
        <taxon>Bacteria</taxon>
        <taxon>Bacillati</taxon>
        <taxon>Actinomycetota</taxon>
        <taxon>Actinomycetes</taxon>
        <taxon>Propionibacteriales</taxon>
        <taxon>Kribbellaceae</taxon>
        <taxon>Kribbella</taxon>
    </lineage>
</organism>
<dbReference type="Proteomes" id="UP000553957">
    <property type="component" value="Unassembled WGS sequence"/>
</dbReference>
<evidence type="ECO:0000313" key="5">
    <source>
        <dbReference type="Proteomes" id="UP000553957"/>
    </source>
</evidence>